<keyword evidence="4" id="KW-0677">Repeat</keyword>
<sequence>MVEGEGLAGRIIEVGPTGAQFLGKLHLPTAPPPLNEGESLVSRILQLGPPGTKFLGPVIVEIPHFAALRGTERELVILRSETGDNWKEHHCDFTEEELNQILNGMDEKLDSPEELEKKRICRIITRDFPQYFAVVSRIKQDSHLIGPEGGVLSSTLVPQVQAVFPEGALTKKIRVGLQAQPIDVELVKKILGNKATFSPIVTLEPRRRKFHKPITMTIPIPKSSNTDGHTVFSGETPTLRLLCSITGGTTPAQWEDITGSTPLTFVNQCVSFTTNVSARFWLIDCRQIQESVNFGTQLYREIICVPYMAKFVIFAKTLDPIEARLRCFCMTDDKMDKTLEQQENFTEVARSRDVEVLEGKPIYADCFGNLVPLTKSGQHHMFSFFAFKENRLALFIKIRDTAQEPCGRLSFAKEPRTYRSLHHNAICNLNITLPTYSKESDSDQDGEDESEKSDRK</sequence>
<comment type="caution">
    <text evidence="9">The sequence shown here is derived from an EMBL/GenBank/DDBJ whole genome shotgun (WGS) entry which is preliminary data.</text>
</comment>
<dbReference type="EMBL" id="JAHRIP010020777">
    <property type="protein sequence ID" value="MEQ2288401.1"/>
    <property type="molecule type" value="Genomic_DNA"/>
</dbReference>
<evidence type="ECO:0000256" key="6">
    <source>
        <dbReference type="ARBA" id="ARBA00023136"/>
    </source>
</evidence>
<gene>
    <name evidence="9" type="primary">ANK2_2</name>
    <name evidence="9" type="ORF">AMECASPLE_022233</name>
</gene>
<dbReference type="Proteomes" id="UP001469553">
    <property type="component" value="Unassembled WGS sequence"/>
</dbReference>
<dbReference type="PANTHER" id="PTHR24123:SF49">
    <property type="entry name" value="ANKYRIN-2-LIKE ISOFORM X1"/>
    <property type="match status" value="1"/>
</dbReference>
<feature type="domain" description="ZU5" evidence="8">
    <location>
        <begin position="139"/>
        <end position="286"/>
    </location>
</feature>
<dbReference type="InterPro" id="IPR000906">
    <property type="entry name" value="ZU5_dom"/>
</dbReference>
<keyword evidence="10" id="KW-1185">Reference proteome</keyword>
<dbReference type="InterPro" id="IPR051165">
    <property type="entry name" value="Multifunctional_ANK_Repeat"/>
</dbReference>
<dbReference type="InterPro" id="IPR040745">
    <property type="entry name" value="Ankyrin_UPA"/>
</dbReference>
<evidence type="ECO:0000259" key="8">
    <source>
        <dbReference type="PROSITE" id="PS51145"/>
    </source>
</evidence>
<evidence type="ECO:0000313" key="10">
    <source>
        <dbReference type="Proteomes" id="UP001469553"/>
    </source>
</evidence>
<evidence type="ECO:0000256" key="3">
    <source>
        <dbReference type="ARBA" id="ARBA00022490"/>
    </source>
</evidence>
<comment type="subcellular location">
    <subcellularLocation>
        <location evidence="2">Cytoplasm</location>
    </subcellularLocation>
    <subcellularLocation>
        <location evidence="1">Membrane</location>
    </subcellularLocation>
</comment>
<keyword evidence="3" id="KW-0963">Cytoplasm</keyword>
<evidence type="ECO:0000256" key="2">
    <source>
        <dbReference type="ARBA" id="ARBA00004496"/>
    </source>
</evidence>
<name>A0ABV0Y3W2_9TELE</name>
<evidence type="ECO:0000256" key="5">
    <source>
        <dbReference type="ARBA" id="ARBA00023043"/>
    </source>
</evidence>
<dbReference type="Gene3D" id="2.60.40.2660">
    <property type="match status" value="1"/>
</dbReference>
<organism evidence="9 10">
    <name type="scientific">Ameca splendens</name>
    <dbReference type="NCBI Taxonomy" id="208324"/>
    <lineage>
        <taxon>Eukaryota</taxon>
        <taxon>Metazoa</taxon>
        <taxon>Chordata</taxon>
        <taxon>Craniata</taxon>
        <taxon>Vertebrata</taxon>
        <taxon>Euteleostomi</taxon>
        <taxon>Actinopterygii</taxon>
        <taxon>Neopterygii</taxon>
        <taxon>Teleostei</taxon>
        <taxon>Neoteleostei</taxon>
        <taxon>Acanthomorphata</taxon>
        <taxon>Ovalentaria</taxon>
        <taxon>Atherinomorphae</taxon>
        <taxon>Cyprinodontiformes</taxon>
        <taxon>Goodeidae</taxon>
        <taxon>Ameca</taxon>
    </lineage>
</organism>
<dbReference type="PROSITE" id="PS51145">
    <property type="entry name" value="ZU5"/>
    <property type="match status" value="1"/>
</dbReference>
<evidence type="ECO:0000256" key="7">
    <source>
        <dbReference type="SAM" id="MobiDB-lite"/>
    </source>
</evidence>
<dbReference type="SMART" id="SM00218">
    <property type="entry name" value="ZU5"/>
    <property type="match status" value="1"/>
</dbReference>
<keyword evidence="6" id="KW-0472">Membrane</keyword>
<dbReference type="Pfam" id="PF17809">
    <property type="entry name" value="UPA_2"/>
    <property type="match status" value="1"/>
</dbReference>
<accession>A0ABV0Y3W2</accession>
<feature type="compositionally biased region" description="Acidic residues" evidence="7">
    <location>
        <begin position="442"/>
        <end position="456"/>
    </location>
</feature>
<feature type="non-terminal residue" evidence="9">
    <location>
        <position position="456"/>
    </location>
</feature>
<feature type="region of interest" description="Disordered" evidence="7">
    <location>
        <begin position="437"/>
        <end position="456"/>
    </location>
</feature>
<dbReference type="Pfam" id="PF00791">
    <property type="entry name" value="ZU5"/>
    <property type="match status" value="2"/>
</dbReference>
<dbReference type="PANTHER" id="PTHR24123">
    <property type="entry name" value="ANKYRIN REPEAT-CONTAINING"/>
    <property type="match status" value="1"/>
</dbReference>
<protein>
    <submittedName>
        <fullName evidence="9">Ankyrin-2</fullName>
    </submittedName>
</protein>
<evidence type="ECO:0000313" key="9">
    <source>
        <dbReference type="EMBL" id="MEQ2288401.1"/>
    </source>
</evidence>
<reference evidence="9 10" key="1">
    <citation type="submission" date="2021-06" db="EMBL/GenBank/DDBJ databases">
        <authorList>
            <person name="Palmer J.M."/>
        </authorList>
    </citation>
    <scope>NUCLEOTIDE SEQUENCE [LARGE SCALE GENOMIC DNA]</scope>
    <source>
        <strain evidence="9 10">AS_MEX2019</strain>
        <tissue evidence="9">Muscle</tissue>
    </source>
</reference>
<keyword evidence="5" id="KW-0040">ANK repeat</keyword>
<proteinExistence type="predicted"/>
<dbReference type="Gene3D" id="2.60.220.30">
    <property type="match status" value="2"/>
</dbReference>
<evidence type="ECO:0000256" key="4">
    <source>
        <dbReference type="ARBA" id="ARBA00022737"/>
    </source>
</evidence>
<evidence type="ECO:0000256" key="1">
    <source>
        <dbReference type="ARBA" id="ARBA00004370"/>
    </source>
</evidence>